<dbReference type="AlphaFoldDB" id="A0A2S6IB50"/>
<protein>
    <submittedName>
        <fullName evidence="3">Uncharacterized protein</fullName>
    </submittedName>
</protein>
<dbReference type="EMBL" id="PTJC01000005">
    <property type="protein sequence ID" value="PPK88734.1"/>
    <property type="molecule type" value="Genomic_DNA"/>
</dbReference>
<feature type="region of interest" description="Disordered" evidence="1">
    <location>
        <begin position="168"/>
        <end position="187"/>
    </location>
</feature>
<dbReference type="RefSeq" id="WP_104419266.1">
    <property type="nucleotide sequence ID" value="NZ_PTJC01000005.1"/>
</dbReference>
<feature type="chain" id="PRO_5015467302" evidence="2">
    <location>
        <begin position="19"/>
        <end position="187"/>
    </location>
</feature>
<organism evidence="3 4">
    <name type="scientific">Neolewinella xylanilytica</name>
    <dbReference type="NCBI Taxonomy" id="1514080"/>
    <lineage>
        <taxon>Bacteria</taxon>
        <taxon>Pseudomonadati</taxon>
        <taxon>Bacteroidota</taxon>
        <taxon>Saprospiria</taxon>
        <taxon>Saprospirales</taxon>
        <taxon>Lewinellaceae</taxon>
        <taxon>Neolewinella</taxon>
    </lineage>
</organism>
<dbReference type="OrthoDB" id="793442at2"/>
<evidence type="ECO:0000313" key="3">
    <source>
        <dbReference type="EMBL" id="PPK88734.1"/>
    </source>
</evidence>
<keyword evidence="4" id="KW-1185">Reference proteome</keyword>
<comment type="caution">
    <text evidence="3">The sequence shown here is derived from an EMBL/GenBank/DDBJ whole genome shotgun (WGS) entry which is preliminary data.</text>
</comment>
<sequence length="187" mass="21590">MKNYLLALGIFYSAFSFAQEISIPNVTYRSAADYTAQNEKVVEVIDHLRRFPADVYESRRKEAVSYLVKWLSGTPDVTVELLPFTMPYLKYGESMAIFMGSYAKLDLQDTEADEYNKNLTALRSVAEYYLDNIDVFGRDKQMDKLVKLEEKDKLAKLVTKELEKIEKERAKEAEAEVADVEKEQARK</sequence>
<name>A0A2S6IB50_9BACT</name>
<evidence type="ECO:0000313" key="4">
    <source>
        <dbReference type="Proteomes" id="UP000237662"/>
    </source>
</evidence>
<proteinExistence type="predicted"/>
<dbReference type="Proteomes" id="UP000237662">
    <property type="component" value="Unassembled WGS sequence"/>
</dbReference>
<evidence type="ECO:0000256" key="2">
    <source>
        <dbReference type="SAM" id="SignalP"/>
    </source>
</evidence>
<keyword evidence="2" id="KW-0732">Signal</keyword>
<gene>
    <name evidence="3" type="ORF">CLV84_1705</name>
</gene>
<evidence type="ECO:0000256" key="1">
    <source>
        <dbReference type="SAM" id="MobiDB-lite"/>
    </source>
</evidence>
<accession>A0A2S6IB50</accession>
<reference evidence="3 4" key="1">
    <citation type="submission" date="2018-02" db="EMBL/GenBank/DDBJ databases">
        <title>Genomic Encyclopedia of Archaeal and Bacterial Type Strains, Phase II (KMG-II): from individual species to whole genera.</title>
        <authorList>
            <person name="Goeker M."/>
        </authorList>
    </citation>
    <scope>NUCLEOTIDE SEQUENCE [LARGE SCALE GENOMIC DNA]</scope>
    <source>
        <strain evidence="3 4">DSM 29526</strain>
    </source>
</reference>
<feature type="signal peptide" evidence="2">
    <location>
        <begin position="1"/>
        <end position="18"/>
    </location>
</feature>